<proteinExistence type="predicted"/>
<keyword evidence="1" id="KW-1133">Transmembrane helix</keyword>
<dbReference type="AlphaFoldDB" id="A0A8C0W9X3"/>
<organism evidence="2">
    <name type="scientific">Castor canadensis</name>
    <name type="common">American beaver</name>
    <dbReference type="NCBI Taxonomy" id="51338"/>
    <lineage>
        <taxon>Eukaryota</taxon>
        <taxon>Metazoa</taxon>
        <taxon>Chordata</taxon>
        <taxon>Craniata</taxon>
        <taxon>Vertebrata</taxon>
        <taxon>Euteleostomi</taxon>
        <taxon>Mammalia</taxon>
        <taxon>Eutheria</taxon>
        <taxon>Euarchontoglires</taxon>
        <taxon>Glires</taxon>
        <taxon>Rodentia</taxon>
        <taxon>Castorimorpha</taxon>
        <taxon>Castoridae</taxon>
        <taxon>Castor</taxon>
    </lineage>
</organism>
<protein>
    <submittedName>
        <fullName evidence="2">Uncharacterized protein</fullName>
    </submittedName>
</protein>
<feature type="transmembrane region" description="Helical" evidence="1">
    <location>
        <begin position="53"/>
        <end position="75"/>
    </location>
</feature>
<evidence type="ECO:0000313" key="2">
    <source>
        <dbReference type="Ensembl" id="ENSCCNP00000007325.1"/>
    </source>
</evidence>
<evidence type="ECO:0000256" key="1">
    <source>
        <dbReference type="SAM" id="Phobius"/>
    </source>
</evidence>
<accession>A0A8C0W9X3</accession>
<dbReference type="Ensembl" id="ENSCCNT00000009720.1">
    <property type="protein sequence ID" value="ENSCCNP00000007325.1"/>
    <property type="gene ID" value="ENSCCNG00000007823.1"/>
</dbReference>
<sequence length="198" mass="22257">MDSLSYGRRSAVPRGQHPCASACLFVFPPPLVGVELGCECSSHRFLGFFCKPFCLHWCLAVDLKLTFLSLFSAVISRRPGLVQVFFIAAIAFSIALICGIVVSYVIHRLVKAEESQQLAMLYENVEIPFLDEKEGSEDDGQDESTHLLPENEKELAKFISSVIRSKRRENLQRKKLREEQQLPKISSAVVHSANMEDL</sequence>
<dbReference type="InterPro" id="IPR037549">
    <property type="entry name" value="C19orf18"/>
</dbReference>
<dbReference type="Pfam" id="PF17686">
    <property type="entry name" value="DUF5534"/>
    <property type="match status" value="1"/>
</dbReference>
<dbReference type="PANTHER" id="PTHR38000">
    <property type="entry name" value="RIKEN CDNA 2900092C05"/>
    <property type="match status" value="1"/>
</dbReference>
<feature type="transmembrane region" description="Helical" evidence="1">
    <location>
        <begin position="81"/>
        <end position="106"/>
    </location>
</feature>
<reference evidence="2" key="1">
    <citation type="submission" date="2023-09" db="UniProtKB">
        <authorList>
            <consortium name="Ensembl"/>
        </authorList>
    </citation>
    <scope>IDENTIFICATION</scope>
</reference>
<keyword evidence="1" id="KW-0812">Transmembrane</keyword>
<name>A0A8C0W9X3_CASCN</name>
<dbReference type="PANTHER" id="PTHR38000:SF1">
    <property type="entry name" value="RIKEN CDNA 2900092C05 GENE"/>
    <property type="match status" value="1"/>
</dbReference>
<keyword evidence="1" id="KW-0472">Membrane</keyword>